<dbReference type="EMBL" id="CP104003">
    <property type="protein sequence ID" value="UWM55800.1"/>
    <property type="molecule type" value="Genomic_DNA"/>
</dbReference>
<evidence type="ECO:0000313" key="1">
    <source>
        <dbReference type="EMBL" id="UWM55800.1"/>
    </source>
</evidence>
<gene>
    <name evidence="1" type="ORF">N0B31_05810</name>
</gene>
<evidence type="ECO:0000313" key="2">
    <source>
        <dbReference type="Proteomes" id="UP001057580"/>
    </source>
</evidence>
<organism evidence="1 2">
    <name type="scientific">Salinirubellus salinus</name>
    <dbReference type="NCBI Taxonomy" id="1364945"/>
    <lineage>
        <taxon>Archaea</taxon>
        <taxon>Methanobacteriati</taxon>
        <taxon>Methanobacteriota</taxon>
        <taxon>Stenosarchaea group</taxon>
        <taxon>Halobacteria</taxon>
        <taxon>Halobacteriales</taxon>
        <taxon>Natronomonadaceae</taxon>
        <taxon>Salinirubellus</taxon>
    </lineage>
</organism>
<proteinExistence type="predicted"/>
<protein>
    <submittedName>
        <fullName evidence="1">Uncharacterized protein</fullName>
    </submittedName>
</protein>
<dbReference type="AlphaFoldDB" id="A0A9E7U5U7"/>
<reference evidence="1" key="1">
    <citation type="submission" date="2022-09" db="EMBL/GenBank/DDBJ databases">
        <title>Diverse halophilic archaea isolated from saline environments.</title>
        <authorList>
            <person name="Cui H.-L."/>
        </authorList>
    </citation>
    <scope>NUCLEOTIDE SEQUENCE</scope>
    <source>
        <strain evidence="1">ZS-35-S2</strain>
    </source>
</reference>
<dbReference type="GeneID" id="74941918"/>
<dbReference type="RefSeq" id="WP_260594911.1">
    <property type="nucleotide sequence ID" value="NZ_CP104003.1"/>
</dbReference>
<dbReference type="Proteomes" id="UP001057580">
    <property type="component" value="Chromosome"/>
</dbReference>
<name>A0A9E7U5U7_9EURY</name>
<sequence>MAGPHERLPRSYEFPNSMSEILNALLATDLELEFVHEHPWSEFRQPSGMEVDDEGRWWLPGLDHDLPFLFSIRTREPSA</sequence>
<accession>A0A9E7U5U7</accession>
<keyword evidence="2" id="KW-1185">Reference proteome</keyword>
<dbReference type="KEGG" id="ssai:N0B31_05810"/>